<dbReference type="EMBL" id="LYVF01000013">
    <property type="protein sequence ID" value="OAT86408.1"/>
    <property type="molecule type" value="Genomic_DNA"/>
</dbReference>
<dbReference type="Pfam" id="PF04459">
    <property type="entry name" value="DUF512"/>
    <property type="match status" value="1"/>
</dbReference>
<dbReference type="RefSeq" id="WP_066666137.1">
    <property type="nucleotide sequence ID" value="NZ_LYVF01000013.1"/>
</dbReference>
<dbReference type="SUPFAM" id="SSF102114">
    <property type="entry name" value="Radical SAM enzymes"/>
    <property type="match status" value="1"/>
</dbReference>
<evidence type="ECO:0000259" key="1">
    <source>
        <dbReference type="PROSITE" id="PS50106"/>
    </source>
</evidence>
<comment type="caution">
    <text evidence="2">The sequence shown here is derived from an EMBL/GenBank/DDBJ whole genome shotgun (WGS) entry which is preliminary data.</text>
</comment>
<dbReference type="InterPro" id="IPR036034">
    <property type="entry name" value="PDZ_sf"/>
</dbReference>
<name>A0A1B7LIK4_9FIRM</name>
<dbReference type="InterPro" id="IPR041489">
    <property type="entry name" value="PDZ_6"/>
</dbReference>
<dbReference type="InterPro" id="IPR045375">
    <property type="entry name" value="Put_radical_SAM-like_N"/>
</dbReference>
<dbReference type="PROSITE" id="PS50106">
    <property type="entry name" value="PDZ"/>
    <property type="match status" value="1"/>
</dbReference>
<sequence length="436" mass="47086">MAENGLAVSAVAPGGIAAELGVAPGDRVTEINGRPVNDIIDYRFLTGDEEITVTLVKPGGEEWLLEIEKDFDEGLGLEFAGGGLGATRRCQNRCLFCFVDQMPPGLRDTLYVKDDDFRLSFLQGNFITLTNLRSGELERIVRQRLSPLYISVHTTNPALREKMMRHPAAGKIMAQLRFLAENGIAVHTQVVLCPGLNDGAELDRTFAGLRALWPAVRSIALVPVGLTGHRRGLFALRTFTPPEAAAVLNRVRRWQEDCLARCGDPLVYASDEFYLTAGEPVPPVESYGEFPQTENGVGLTRLFLDEWAQAAKELPAALPDERVVSVATGMLGEKVLAPAVADLNRISGLQVRLHAVPNRLLGPTVTVAGLLSGGDLLKELSGRPTGRLLIIPDVMLRHDGRVFLDDLTVDDLSRRLGLPVAVAGGPRELAGLAVGG</sequence>
<dbReference type="Pfam" id="PF17820">
    <property type="entry name" value="PDZ_6"/>
    <property type="match status" value="1"/>
</dbReference>
<dbReference type="Proteomes" id="UP000078532">
    <property type="component" value="Unassembled WGS sequence"/>
</dbReference>
<dbReference type="InterPro" id="IPR001478">
    <property type="entry name" value="PDZ"/>
</dbReference>
<accession>A0A1B7LIK4</accession>
<evidence type="ECO:0000313" key="3">
    <source>
        <dbReference type="Proteomes" id="UP000078532"/>
    </source>
</evidence>
<protein>
    <submittedName>
        <fullName evidence="2">Fe-S oxidoreductase</fullName>
    </submittedName>
</protein>
<keyword evidence="3" id="KW-1185">Reference proteome</keyword>
<dbReference type="STRING" id="1838280.A6M21_02980"/>
<dbReference type="AlphaFoldDB" id="A0A1B7LIK4"/>
<dbReference type="InterPro" id="IPR007549">
    <property type="entry name" value="DUF512"/>
</dbReference>
<reference evidence="2 3" key="1">
    <citation type="submission" date="2016-04" db="EMBL/GenBank/DDBJ databases">
        <authorList>
            <person name="Evans L.H."/>
            <person name="Alamgir A."/>
            <person name="Owens N."/>
            <person name="Weber N.D."/>
            <person name="Virtaneva K."/>
            <person name="Barbian K."/>
            <person name="Babar A."/>
            <person name="Rosenke K."/>
        </authorList>
    </citation>
    <scope>NUCLEOTIDE SEQUENCE [LARGE SCALE GENOMIC DNA]</scope>
    <source>
        <strain evidence="2 3">LMa1</strain>
    </source>
</reference>
<proteinExistence type="predicted"/>
<dbReference type="InterPro" id="IPR058240">
    <property type="entry name" value="rSAM_sf"/>
</dbReference>
<dbReference type="Pfam" id="PF19238">
    <property type="entry name" value="Radical_SAM_2"/>
    <property type="match status" value="1"/>
</dbReference>
<dbReference type="InterPro" id="IPR013785">
    <property type="entry name" value="Aldolase_TIM"/>
</dbReference>
<organism evidence="2 3">
    <name type="scientific">Desulfotomaculum copahuensis</name>
    <dbReference type="NCBI Taxonomy" id="1838280"/>
    <lineage>
        <taxon>Bacteria</taxon>
        <taxon>Bacillati</taxon>
        <taxon>Bacillota</taxon>
        <taxon>Clostridia</taxon>
        <taxon>Eubacteriales</taxon>
        <taxon>Desulfotomaculaceae</taxon>
        <taxon>Desulfotomaculum</taxon>
    </lineage>
</organism>
<feature type="domain" description="PDZ" evidence="1">
    <location>
        <begin position="1"/>
        <end position="39"/>
    </location>
</feature>
<dbReference type="SUPFAM" id="SSF50156">
    <property type="entry name" value="PDZ domain-like"/>
    <property type="match status" value="1"/>
</dbReference>
<dbReference type="Gene3D" id="2.30.42.10">
    <property type="match status" value="1"/>
</dbReference>
<evidence type="ECO:0000313" key="2">
    <source>
        <dbReference type="EMBL" id="OAT86408.1"/>
    </source>
</evidence>
<gene>
    <name evidence="2" type="ORF">A6M21_02980</name>
</gene>
<dbReference type="Gene3D" id="3.20.20.70">
    <property type="entry name" value="Aldolase class I"/>
    <property type="match status" value="1"/>
</dbReference>
<dbReference type="OrthoDB" id="9774724at2"/>